<feature type="region of interest" description="Disordered" evidence="2">
    <location>
        <begin position="774"/>
        <end position="808"/>
    </location>
</feature>
<evidence type="ECO:0000313" key="4">
    <source>
        <dbReference type="EMBL" id="GEW28812.1"/>
    </source>
</evidence>
<feature type="compositionally biased region" description="Basic residues" evidence="2">
    <location>
        <begin position="1496"/>
        <end position="1505"/>
    </location>
</feature>
<evidence type="ECO:0000256" key="1">
    <source>
        <dbReference type="PROSITE-ProRule" id="PRU00047"/>
    </source>
</evidence>
<dbReference type="Gene3D" id="4.10.60.10">
    <property type="entry name" value="Zinc finger, CCHC-type"/>
    <property type="match status" value="1"/>
</dbReference>
<dbReference type="InterPro" id="IPR036875">
    <property type="entry name" value="Znf_CCHC_sf"/>
</dbReference>
<dbReference type="InterPro" id="IPR001878">
    <property type="entry name" value="Znf_CCHC"/>
</dbReference>
<dbReference type="SUPFAM" id="SSF56672">
    <property type="entry name" value="DNA/RNA polymerases"/>
    <property type="match status" value="1"/>
</dbReference>
<feature type="compositionally biased region" description="Polar residues" evidence="2">
    <location>
        <begin position="1478"/>
        <end position="1489"/>
    </location>
</feature>
<dbReference type="EMBL" id="BKCJ010052306">
    <property type="protein sequence ID" value="GEW28812.1"/>
    <property type="molecule type" value="Genomic_DNA"/>
</dbReference>
<gene>
    <name evidence="4" type="ORF">Tci_200788</name>
</gene>
<sequence length="1650" mass="186988">MESLNPQVVAATKLPVLNPNEFDLWKMRIEQYFLMTDYSLWEVILNEQRLAKKNKLKARGTLLMALPNKHQLKFNIHKDAKSLMEAIEKRFGGNKETKKVQKTLLKQQYENFNGSISESLDQIHDRLQKIYEAEVKGSSPSSKNTQNIAFVSSNNTNSLNESVTAALSISAASSTAIISTFPNIDILSDAVFYPFFASQSNSPQLDNKYLKQIDPNNLEEIDLKWQMAMLTMRAMRFLKRTGRNLGAIGTDTIGFDMSKVKCYNCHRRGHFARECRSPRDNKKKETTRRTILVKVSTSNALSQVSDKTGLGFDSQVSNSQVSDYEELHSHKSNNTVPKILENDRYKIGEGYHAVPPLYTGALMPPKPDLVFTDDSNASENVVPTTDLTRSILVSLNAAKPVPNAVPYSTVKCPRPVKHVVNKAHSLVRRSINQRPATKNSNFNKKVTTVKTLKKPMEDMLHLEGILKVLPDKNHVLLRVPRENNMYIVDLKNVVPSGGIGPKWLFDIDTLTMSMNYQKVVAGNQPNDNACIKEKLDADDDVADAAFDVKENKNDVHELGISDLNFEEFSFNSTNRVNAVSAPVNAAGPNSTDNTVSFNTTSLSVNAISPNFRIAGKSSFVNPSKYPDNPDMPELEDIVYSDDEEDVGVEDDLSNLETNILVSPIPTTRVHKDHPVNQIIGDLHSAPQIRSMTRMVKEQGGLHQINDKDFHTCMFACFLSQEEPKKVHQALKYPSWIKAMQEELLQFKLQKMDVKSDFLYETIKEEAEEKVEVPIAPAPPSPTSAPSPPPQDQPSTPHASPPHEQPTTTFESFILGDSTVEEEGKEVRKEKEVKVFRVQKAEKGGKIEAIDANEDITLVDVETNKEVVTMDAEPQERINQEGVNAASNGSGVVEQVQERHLDNIRKYQSLKKKPVSISQSKKNMIICLKNVTGYKMEHFRRMTYDKVRPIFKREYKKVQTLFKLDKDVEEPKKKRVADKTMLQESFKKLKAVEVSGSESTQGIPSNDLKETTEEDVQNMLEIVLVLEFKVEALQVKYPIIDWEIHTKGSRTYWKIIRVGGITEAYQSFKNTLKGFDREDLVALWNLVKEKFSSAVPSEDNEKALWLYTDCRVHHVSSTRGHDIFMLTEKDYPLSNAVIILMLSGKLQVEEDNEMARDLVMKIFMEANKLKSRSLDTSSKIEAIRLFLAYALFKDFIVYKMDVKSAFLYGQIKEEVYVCQPPGFKDQNFPDRVYKVKKALYGLHQAPRAWKELCTEFEKIMHKKFKMSFMGELTFFLGLQVKQKEDGIFISQDKYVNKILNKFGFSDVKTSSTPMDSPFDLEAYSDSDYTGASLDRKSTTSGCQFLGCGLISWEGCLEWNGKAAKDEIDIINIVRIKRKQKTKREKSEKKELREVIFDFLNANPIKYALTVNPTVYTSCIKQFWATAKAKNINGEAQIHAKVDGKKVFGNMKRVGKNFFRKETPLFLTMLVHAQADIDSTMPSAPQHTPIIQPSTSKTQKKQKPRTSKNKDTQETHPSGPGDNVADEALNAENVPTHSNDPLLSDAETTLVNETTKDQERYNDEEMFDTRVLDNKEVVEKAVTVKEVDVAQDQVKDKGKGKIVKLKIPLKKNAQISLDEELTFKLQAEQEEERIAREKAQRIEEVNLDWDDV</sequence>
<feature type="region of interest" description="Disordered" evidence="2">
    <location>
        <begin position="1477"/>
        <end position="1524"/>
    </location>
</feature>
<organism evidence="4">
    <name type="scientific">Tanacetum cinerariifolium</name>
    <name type="common">Dalmatian daisy</name>
    <name type="synonym">Chrysanthemum cinerariifolium</name>
    <dbReference type="NCBI Taxonomy" id="118510"/>
    <lineage>
        <taxon>Eukaryota</taxon>
        <taxon>Viridiplantae</taxon>
        <taxon>Streptophyta</taxon>
        <taxon>Embryophyta</taxon>
        <taxon>Tracheophyta</taxon>
        <taxon>Spermatophyta</taxon>
        <taxon>Magnoliopsida</taxon>
        <taxon>eudicotyledons</taxon>
        <taxon>Gunneridae</taxon>
        <taxon>Pentapetalae</taxon>
        <taxon>asterids</taxon>
        <taxon>campanulids</taxon>
        <taxon>Asterales</taxon>
        <taxon>Asteraceae</taxon>
        <taxon>Asteroideae</taxon>
        <taxon>Anthemideae</taxon>
        <taxon>Anthemidinae</taxon>
        <taxon>Tanacetum</taxon>
    </lineage>
</organism>
<reference evidence="4" key="1">
    <citation type="journal article" date="2019" name="Sci. Rep.">
        <title>Draft genome of Tanacetum cinerariifolium, the natural source of mosquito coil.</title>
        <authorList>
            <person name="Yamashiro T."/>
            <person name="Shiraishi A."/>
            <person name="Satake H."/>
            <person name="Nakayama K."/>
        </authorList>
    </citation>
    <scope>NUCLEOTIDE SEQUENCE</scope>
</reference>
<dbReference type="Pfam" id="PF07727">
    <property type="entry name" value="RVT_2"/>
    <property type="match status" value="1"/>
</dbReference>
<evidence type="ECO:0000256" key="2">
    <source>
        <dbReference type="SAM" id="MobiDB-lite"/>
    </source>
</evidence>
<evidence type="ECO:0000259" key="3">
    <source>
        <dbReference type="PROSITE" id="PS50158"/>
    </source>
</evidence>
<name>A0A699GVT0_TANCI</name>
<dbReference type="InterPro" id="IPR043502">
    <property type="entry name" value="DNA/RNA_pol_sf"/>
</dbReference>
<feature type="compositionally biased region" description="Pro residues" evidence="2">
    <location>
        <begin position="775"/>
        <end position="791"/>
    </location>
</feature>
<dbReference type="GO" id="GO:0003676">
    <property type="term" value="F:nucleic acid binding"/>
    <property type="evidence" value="ECO:0007669"/>
    <property type="project" value="InterPro"/>
</dbReference>
<comment type="caution">
    <text evidence="4">The sequence shown here is derived from an EMBL/GenBank/DDBJ whole genome shotgun (WGS) entry which is preliminary data.</text>
</comment>
<proteinExistence type="predicted"/>
<keyword evidence="1" id="KW-0862">Zinc</keyword>
<protein>
    <submittedName>
        <fullName evidence="4">Retrotransposon protein, putative, Ty1-copia subclass</fullName>
    </submittedName>
</protein>
<dbReference type="InterPro" id="IPR013103">
    <property type="entry name" value="RVT_2"/>
</dbReference>
<dbReference type="Pfam" id="PF00098">
    <property type="entry name" value="zf-CCHC"/>
    <property type="match status" value="1"/>
</dbReference>
<dbReference type="GO" id="GO:0008270">
    <property type="term" value="F:zinc ion binding"/>
    <property type="evidence" value="ECO:0007669"/>
    <property type="project" value="UniProtKB-KW"/>
</dbReference>
<keyword evidence="1" id="KW-0863">Zinc-finger</keyword>
<dbReference type="PROSITE" id="PS50158">
    <property type="entry name" value="ZF_CCHC"/>
    <property type="match status" value="1"/>
</dbReference>
<dbReference type="SUPFAM" id="SSF57756">
    <property type="entry name" value="Retrovirus zinc finger-like domains"/>
    <property type="match status" value="1"/>
</dbReference>
<keyword evidence="1" id="KW-0479">Metal-binding</keyword>
<accession>A0A699GVT0</accession>
<dbReference type="SMART" id="SM00343">
    <property type="entry name" value="ZnF_C2HC"/>
    <property type="match status" value="1"/>
</dbReference>
<feature type="domain" description="CCHC-type" evidence="3">
    <location>
        <begin position="261"/>
        <end position="277"/>
    </location>
</feature>